<organism evidence="3 4">
    <name type="scientific">Aphis craccivora</name>
    <name type="common">Cowpea aphid</name>
    <dbReference type="NCBI Taxonomy" id="307492"/>
    <lineage>
        <taxon>Eukaryota</taxon>
        <taxon>Metazoa</taxon>
        <taxon>Ecdysozoa</taxon>
        <taxon>Arthropoda</taxon>
        <taxon>Hexapoda</taxon>
        <taxon>Insecta</taxon>
        <taxon>Pterygota</taxon>
        <taxon>Neoptera</taxon>
        <taxon>Paraneoptera</taxon>
        <taxon>Hemiptera</taxon>
        <taxon>Sternorrhyncha</taxon>
        <taxon>Aphidomorpha</taxon>
        <taxon>Aphidoidea</taxon>
        <taxon>Aphididae</taxon>
        <taxon>Aphidini</taxon>
        <taxon>Aphis</taxon>
        <taxon>Aphis</taxon>
    </lineage>
</organism>
<evidence type="ECO:0000256" key="1">
    <source>
        <dbReference type="SAM" id="MobiDB-lite"/>
    </source>
</evidence>
<feature type="compositionally biased region" description="Low complexity" evidence="1">
    <location>
        <begin position="74"/>
        <end position="89"/>
    </location>
</feature>
<evidence type="ECO:0000313" key="3">
    <source>
        <dbReference type="EMBL" id="KAF0736114.1"/>
    </source>
</evidence>
<dbReference type="Pfam" id="PF14529">
    <property type="entry name" value="Exo_endo_phos_2"/>
    <property type="match status" value="1"/>
</dbReference>
<evidence type="ECO:0000259" key="2">
    <source>
        <dbReference type="Pfam" id="PF14529"/>
    </source>
</evidence>
<dbReference type="GO" id="GO:0003824">
    <property type="term" value="F:catalytic activity"/>
    <property type="evidence" value="ECO:0007669"/>
    <property type="project" value="InterPro"/>
</dbReference>
<gene>
    <name evidence="3" type="ORF">FWK35_00024776</name>
</gene>
<dbReference type="SUPFAM" id="SSF56219">
    <property type="entry name" value="DNase I-like"/>
    <property type="match status" value="1"/>
</dbReference>
<dbReference type="EMBL" id="VUJU01008062">
    <property type="protein sequence ID" value="KAF0736114.1"/>
    <property type="molecule type" value="Genomic_DNA"/>
</dbReference>
<comment type="caution">
    <text evidence="3">The sequence shown here is derived from an EMBL/GenBank/DDBJ whole genome shotgun (WGS) entry which is preliminary data.</text>
</comment>
<dbReference type="OrthoDB" id="6627222at2759"/>
<evidence type="ECO:0000313" key="4">
    <source>
        <dbReference type="Proteomes" id="UP000478052"/>
    </source>
</evidence>
<keyword evidence="4" id="KW-1185">Reference proteome</keyword>
<name>A0A6G0X7V6_APHCR</name>
<dbReference type="InterPro" id="IPR005135">
    <property type="entry name" value="Endo/exonuclease/phosphatase"/>
</dbReference>
<feature type="domain" description="Endonuclease/exonuclease/phosphatase" evidence="2">
    <location>
        <begin position="503"/>
        <end position="615"/>
    </location>
</feature>
<dbReference type="AlphaFoldDB" id="A0A6G0X7V6"/>
<proteinExistence type="predicted"/>
<dbReference type="InterPro" id="IPR036691">
    <property type="entry name" value="Endo/exonu/phosph_ase_sf"/>
</dbReference>
<dbReference type="Proteomes" id="UP000478052">
    <property type="component" value="Unassembled WGS sequence"/>
</dbReference>
<dbReference type="Gene3D" id="3.60.10.10">
    <property type="entry name" value="Endonuclease/exonuclease/phosphatase"/>
    <property type="match status" value="1"/>
</dbReference>
<sequence>MEVSDIIGRLPSGKFQGEDWITNHTLKQLLKIGIIVLGKNHLQPENYRPISLFVVTTKKRVATPPLNVPKKGRNSPPNKNSSTSKNPPNITDSMKTEAQPPLSFTPQHADHTSPEPSDDESFTGESFSDTNSQSTNEIGATKQTRVSTTLNPTPHVTSRERIPPIIINPSHWATAAPQIIPLFTQDQLTAKFSQNNIKLQAADSNIFRSVQTIMGSANILFHTFSLPAERQLKVLLRGIPSLNSEDSVRSELELLGYSLPRSPVPQRRKKTTNESKHMFELSNLFYVGIRVEAYKTSGPSQCFACQGFGHSSAHCKHQPKCVKCGNDHATKSCTKTPDQPPKCCNCNGEHTANYRQCPAFTKATLAKKTNSTITLPQPTPQVPTTISHAKQSTYAQALSPSNNHHLAPVQPPNKTNKKIPSCWQYRPLFLSSIKMDEQLKILYWNCQGLGNKKFELLQFIQQHKIHVILLNETHLKSTSLLKLPNYHIYRNDRPTPLQPTFKIRISAIYKRPINPLMPSDVDNLLDTDLPTILAGDWNAKHPFWNSQRTNAAGLTLLNHMEENDYLIVAPDTPTHHPDQRHHQPDVLDIVILKNNHLQYELCNFSDELSSDHSSVILTLRGKPSSDPPNQQRHVTNWPKFAVDLHFAIP</sequence>
<feature type="non-terminal residue" evidence="3">
    <location>
        <position position="649"/>
    </location>
</feature>
<dbReference type="PANTHER" id="PTHR33273">
    <property type="entry name" value="DOMAIN-CONTAINING PROTEIN, PUTATIVE-RELATED"/>
    <property type="match status" value="1"/>
</dbReference>
<protein>
    <recommendedName>
        <fullName evidence="2">Endonuclease/exonuclease/phosphatase domain-containing protein</fullName>
    </recommendedName>
</protein>
<accession>A0A6G0X7V6</accession>
<feature type="region of interest" description="Disordered" evidence="1">
    <location>
        <begin position="64"/>
        <end position="157"/>
    </location>
</feature>
<dbReference type="PANTHER" id="PTHR33273:SF2">
    <property type="entry name" value="ENDONUCLEASE_EXONUCLEASE_PHOSPHATASE DOMAIN-CONTAINING PROTEIN"/>
    <property type="match status" value="1"/>
</dbReference>
<feature type="compositionally biased region" description="Polar residues" evidence="1">
    <location>
        <begin position="123"/>
        <end position="156"/>
    </location>
</feature>
<reference evidence="3 4" key="1">
    <citation type="submission" date="2019-08" db="EMBL/GenBank/DDBJ databases">
        <title>Whole genome of Aphis craccivora.</title>
        <authorList>
            <person name="Voronova N.V."/>
            <person name="Shulinski R.S."/>
            <person name="Bandarenka Y.V."/>
            <person name="Zhorov D.G."/>
            <person name="Warner D."/>
        </authorList>
    </citation>
    <scope>NUCLEOTIDE SEQUENCE [LARGE SCALE GENOMIC DNA]</scope>
    <source>
        <strain evidence="3">180601</strain>
        <tissue evidence="3">Whole Body</tissue>
    </source>
</reference>